<keyword evidence="3 6" id="KW-1133">Transmembrane helix</keyword>
<dbReference type="Pfam" id="PF07690">
    <property type="entry name" value="MFS_1"/>
    <property type="match status" value="1"/>
</dbReference>
<dbReference type="SUPFAM" id="SSF103473">
    <property type="entry name" value="MFS general substrate transporter"/>
    <property type="match status" value="1"/>
</dbReference>
<dbReference type="PANTHER" id="PTHR23502">
    <property type="entry name" value="MAJOR FACILITATOR SUPERFAMILY"/>
    <property type="match status" value="1"/>
</dbReference>
<feature type="transmembrane region" description="Helical" evidence="6">
    <location>
        <begin position="464"/>
        <end position="484"/>
    </location>
</feature>
<dbReference type="InterPro" id="IPR036259">
    <property type="entry name" value="MFS_trans_sf"/>
</dbReference>
<dbReference type="EMBL" id="MU004181">
    <property type="protein sequence ID" value="KAF2503376.1"/>
    <property type="molecule type" value="Genomic_DNA"/>
</dbReference>
<feature type="transmembrane region" description="Helical" evidence="6">
    <location>
        <begin position="312"/>
        <end position="333"/>
    </location>
</feature>
<feature type="transmembrane region" description="Helical" evidence="6">
    <location>
        <begin position="505"/>
        <end position="526"/>
    </location>
</feature>
<feature type="compositionally biased region" description="Basic and acidic residues" evidence="5">
    <location>
        <begin position="104"/>
        <end position="114"/>
    </location>
</feature>
<feature type="transmembrane region" description="Helical" evidence="6">
    <location>
        <begin position="578"/>
        <end position="596"/>
    </location>
</feature>
<protein>
    <submittedName>
        <fullName evidence="7">Multidrug transporter</fullName>
    </submittedName>
</protein>
<proteinExistence type="predicted"/>
<dbReference type="CDD" id="cd17323">
    <property type="entry name" value="MFS_Tpo1_MDR_like"/>
    <property type="match status" value="1"/>
</dbReference>
<dbReference type="GO" id="GO:1990961">
    <property type="term" value="P:xenobiotic detoxification by transmembrane export across the plasma membrane"/>
    <property type="evidence" value="ECO:0007669"/>
    <property type="project" value="TreeGrafter"/>
</dbReference>
<name>A0A6A6RG30_9PEZI</name>
<feature type="transmembrane region" description="Helical" evidence="6">
    <location>
        <begin position="426"/>
        <end position="444"/>
    </location>
</feature>
<dbReference type="GO" id="GO:0005886">
    <property type="term" value="C:plasma membrane"/>
    <property type="evidence" value="ECO:0007669"/>
    <property type="project" value="TreeGrafter"/>
</dbReference>
<evidence type="ECO:0000313" key="8">
    <source>
        <dbReference type="Proteomes" id="UP000799750"/>
    </source>
</evidence>
<accession>A0A6A6RG30</accession>
<organism evidence="7 8">
    <name type="scientific">Lophium mytilinum</name>
    <dbReference type="NCBI Taxonomy" id="390894"/>
    <lineage>
        <taxon>Eukaryota</taxon>
        <taxon>Fungi</taxon>
        <taxon>Dikarya</taxon>
        <taxon>Ascomycota</taxon>
        <taxon>Pezizomycotina</taxon>
        <taxon>Dothideomycetes</taxon>
        <taxon>Pleosporomycetidae</taxon>
        <taxon>Mytilinidiales</taxon>
        <taxon>Mytilinidiaceae</taxon>
        <taxon>Lophium</taxon>
    </lineage>
</organism>
<dbReference type="PANTHER" id="PTHR23502:SF23">
    <property type="entry name" value="FLUCONAZOLE RESISTANCE PROTEIN 1"/>
    <property type="match status" value="1"/>
</dbReference>
<feature type="region of interest" description="Disordered" evidence="5">
    <location>
        <begin position="46"/>
        <end position="119"/>
    </location>
</feature>
<feature type="transmembrane region" description="Helical" evidence="6">
    <location>
        <begin position="283"/>
        <end position="300"/>
    </location>
</feature>
<keyword evidence="4 6" id="KW-0472">Membrane</keyword>
<evidence type="ECO:0000256" key="5">
    <source>
        <dbReference type="SAM" id="MobiDB-lite"/>
    </source>
</evidence>
<dbReference type="Proteomes" id="UP000799750">
    <property type="component" value="Unassembled WGS sequence"/>
</dbReference>
<gene>
    <name evidence="7" type="ORF">BU16DRAFT_612892</name>
</gene>
<sequence length="632" mass="70294">MLSELIREAPFGQVVRWVTKNKYFQYPEEKPDFQCPLSYNCNNGDEKHHLHQHQSRQSHKSARAVRNGDDVEKQEERPLAGDSGNAPSTVGEARLSNVDNLEPSLEKLDTRSSDDSVTADVERTGTLGLQRTQTLPYTNERLAIEHELAVEKTKSRPIMPAVTADGTILVDWYNTDDPANPQNWSPRKKLAVAFLIDVYTFVVYAGSAIYVSSEGLIMERFGVGPFKASLGLALYVLGYGLGPLIWSPMSEIPAFGRNVPYVVSFALYVILCVPTSLVDNLGGLVFLRFLLGFFGSPCLASGGASMGDMYSLLYLPYSVAFWVSAAFAAPALGPLLSGYAVVAENWRWSQWEVLWMSAPVFILFFFFLPETFAPNILLRRAARLRKLTGNEKIRSQTEIDRKGISFGHVLTEAIIKPIEICIKDPAVLFVNVYTALTYGIYYSFFEVFPLVYPPLYGFNVGETGTVFVCIVIGCVIAMTIYFSYLHFYLIPDIMKNGLRAQESRLVPALFACFGPPVGLFLFGWTARESVHWIVSVIGITIYATSVYILLQCIFVYVPMSYPQYAASLFAGNDFCRSLFAFGAILFSRPMFINLGIGKGCSLLGGLSVMGIIGMWLLYYAGAKLRARSKFAI</sequence>
<comment type="subcellular location">
    <subcellularLocation>
        <location evidence="1">Membrane</location>
        <topology evidence="1">Multi-pass membrane protein</topology>
    </subcellularLocation>
</comment>
<dbReference type="InterPro" id="IPR011701">
    <property type="entry name" value="MFS"/>
</dbReference>
<dbReference type="OrthoDB" id="3357846at2759"/>
<reference evidence="7" key="1">
    <citation type="journal article" date="2020" name="Stud. Mycol.">
        <title>101 Dothideomycetes genomes: a test case for predicting lifestyles and emergence of pathogens.</title>
        <authorList>
            <person name="Haridas S."/>
            <person name="Albert R."/>
            <person name="Binder M."/>
            <person name="Bloem J."/>
            <person name="Labutti K."/>
            <person name="Salamov A."/>
            <person name="Andreopoulos B."/>
            <person name="Baker S."/>
            <person name="Barry K."/>
            <person name="Bills G."/>
            <person name="Bluhm B."/>
            <person name="Cannon C."/>
            <person name="Castanera R."/>
            <person name="Culley D."/>
            <person name="Daum C."/>
            <person name="Ezra D."/>
            <person name="Gonzalez J."/>
            <person name="Henrissat B."/>
            <person name="Kuo A."/>
            <person name="Liang C."/>
            <person name="Lipzen A."/>
            <person name="Lutzoni F."/>
            <person name="Magnuson J."/>
            <person name="Mondo S."/>
            <person name="Nolan M."/>
            <person name="Ohm R."/>
            <person name="Pangilinan J."/>
            <person name="Park H.-J."/>
            <person name="Ramirez L."/>
            <person name="Alfaro M."/>
            <person name="Sun H."/>
            <person name="Tritt A."/>
            <person name="Yoshinaga Y."/>
            <person name="Zwiers L.-H."/>
            <person name="Turgeon B."/>
            <person name="Goodwin S."/>
            <person name="Spatafora J."/>
            <person name="Crous P."/>
            <person name="Grigoriev I."/>
        </authorList>
    </citation>
    <scope>NUCLEOTIDE SEQUENCE</scope>
    <source>
        <strain evidence="7">CBS 269.34</strain>
    </source>
</reference>
<evidence type="ECO:0000313" key="7">
    <source>
        <dbReference type="EMBL" id="KAF2503376.1"/>
    </source>
</evidence>
<feature type="transmembrane region" description="Helical" evidence="6">
    <location>
        <begin position="230"/>
        <end position="247"/>
    </location>
</feature>
<feature type="transmembrane region" description="Helical" evidence="6">
    <location>
        <begin position="532"/>
        <end position="557"/>
    </location>
</feature>
<feature type="transmembrane region" description="Helical" evidence="6">
    <location>
        <begin position="602"/>
        <end position="620"/>
    </location>
</feature>
<dbReference type="GO" id="GO:0015244">
    <property type="term" value="F:fluconazole transmembrane transporter activity"/>
    <property type="evidence" value="ECO:0007669"/>
    <property type="project" value="TreeGrafter"/>
</dbReference>
<evidence type="ECO:0000256" key="1">
    <source>
        <dbReference type="ARBA" id="ARBA00004141"/>
    </source>
</evidence>
<keyword evidence="2 6" id="KW-0812">Transmembrane</keyword>
<feature type="compositionally biased region" description="Basic and acidic residues" evidence="5">
    <location>
        <begin position="66"/>
        <end position="79"/>
    </location>
</feature>
<dbReference type="Gene3D" id="1.20.1250.20">
    <property type="entry name" value="MFS general substrate transporter like domains"/>
    <property type="match status" value="1"/>
</dbReference>
<feature type="compositionally biased region" description="Basic residues" evidence="5">
    <location>
        <begin position="49"/>
        <end position="63"/>
    </location>
</feature>
<feature type="transmembrane region" description="Helical" evidence="6">
    <location>
        <begin position="353"/>
        <end position="378"/>
    </location>
</feature>
<evidence type="ECO:0000256" key="6">
    <source>
        <dbReference type="SAM" id="Phobius"/>
    </source>
</evidence>
<feature type="transmembrane region" description="Helical" evidence="6">
    <location>
        <begin position="190"/>
        <end position="210"/>
    </location>
</feature>
<feature type="transmembrane region" description="Helical" evidence="6">
    <location>
        <begin position="259"/>
        <end position="277"/>
    </location>
</feature>
<evidence type="ECO:0000256" key="4">
    <source>
        <dbReference type="ARBA" id="ARBA00023136"/>
    </source>
</evidence>
<evidence type="ECO:0000256" key="3">
    <source>
        <dbReference type="ARBA" id="ARBA00022989"/>
    </source>
</evidence>
<evidence type="ECO:0000256" key="2">
    <source>
        <dbReference type="ARBA" id="ARBA00022692"/>
    </source>
</evidence>
<keyword evidence="8" id="KW-1185">Reference proteome</keyword>
<dbReference type="AlphaFoldDB" id="A0A6A6RG30"/>